<organism evidence="1">
    <name type="scientific">Dendroctonus ponderosae</name>
    <name type="common">Mountain pine beetle</name>
    <dbReference type="NCBI Taxonomy" id="77166"/>
    <lineage>
        <taxon>Eukaryota</taxon>
        <taxon>Metazoa</taxon>
        <taxon>Ecdysozoa</taxon>
        <taxon>Arthropoda</taxon>
        <taxon>Hexapoda</taxon>
        <taxon>Insecta</taxon>
        <taxon>Pterygota</taxon>
        <taxon>Neoptera</taxon>
        <taxon>Endopterygota</taxon>
        <taxon>Coleoptera</taxon>
        <taxon>Polyphaga</taxon>
        <taxon>Cucujiformia</taxon>
        <taxon>Curculionidae</taxon>
        <taxon>Scolytinae</taxon>
        <taxon>Dendroctonus</taxon>
    </lineage>
</organism>
<protein>
    <submittedName>
        <fullName evidence="1">Uncharacterized protein</fullName>
    </submittedName>
</protein>
<feature type="non-terminal residue" evidence="1">
    <location>
        <position position="1"/>
    </location>
</feature>
<dbReference type="PANTHER" id="PTHR21261">
    <property type="entry name" value="BEAT PROTEIN"/>
    <property type="match status" value="1"/>
</dbReference>
<dbReference type="SUPFAM" id="SSF48726">
    <property type="entry name" value="Immunoglobulin"/>
    <property type="match status" value="1"/>
</dbReference>
<gene>
    <name evidence="1" type="ORF">YQE_08151</name>
</gene>
<dbReference type="InterPro" id="IPR036179">
    <property type="entry name" value="Ig-like_dom_sf"/>
</dbReference>
<accession>N6U426</accession>
<dbReference type="Gene3D" id="2.60.40.10">
    <property type="entry name" value="Immunoglobulins"/>
    <property type="match status" value="1"/>
</dbReference>
<sequence length="165" mass="18729">MQRTHANARFSSEGASQCRGYIKGIQKISSVKINQLLVPEIASPASSPIILDCDYSLEFPKDEGLVVKWFFNERLYPVYQWIPDAKPQELGILKGRLDLTFRASEDRYMVHRALKIIQLSPELAGNFTCSVSTQKLRYHPESETGENVEHPVQFVIDENAAGKFQ</sequence>
<evidence type="ECO:0000313" key="1">
    <source>
        <dbReference type="EMBL" id="ENN75376.1"/>
    </source>
</evidence>
<dbReference type="AlphaFoldDB" id="N6U426"/>
<dbReference type="OrthoDB" id="6478865at2759"/>
<proteinExistence type="predicted"/>
<dbReference type="PANTHER" id="PTHR21261:SF2">
    <property type="entry name" value="GH04238P-RELATED"/>
    <property type="match status" value="1"/>
</dbReference>
<name>N6U426_DENPD</name>
<reference evidence="1" key="1">
    <citation type="journal article" date="2013" name="Genome Biol.">
        <title>Draft genome of the mountain pine beetle, Dendroctonus ponderosae Hopkins, a major forest pest.</title>
        <authorList>
            <person name="Keeling C.I."/>
            <person name="Yuen M.M."/>
            <person name="Liao N.Y."/>
            <person name="Docking T.R."/>
            <person name="Chan S.K."/>
            <person name="Taylor G.A."/>
            <person name="Palmquist D.L."/>
            <person name="Jackman S.D."/>
            <person name="Nguyen A."/>
            <person name="Li M."/>
            <person name="Henderson H."/>
            <person name="Janes J.K."/>
            <person name="Zhao Y."/>
            <person name="Pandoh P."/>
            <person name="Moore R."/>
            <person name="Sperling F.A."/>
            <person name="Huber D.P."/>
            <person name="Birol I."/>
            <person name="Jones S.J."/>
            <person name="Bohlmann J."/>
        </authorList>
    </citation>
    <scope>NUCLEOTIDE SEQUENCE</scope>
</reference>
<dbReference type="InterPro" id="IPR013783">
    <property type="entry name" value="Ig-like_fold"/>
</dbReference>
<dbReference type="HOGENOM" id="CLU_1612500_0_0_1"/>
<dbReference type="EMBL" id="KB741015">
    <property type="protein sequence ID" value="ENN75376.1"/>
    <property type="molecule type" value="Genomic_DNA"/>
</dbReference>